<dbReference type="Gene3D" id="1.20.1250.20">
    <property type="entry name" value="MFS general substrate transporter like domains"/>
    <property type="match status" value="1"/>
</dbReference>
<keyword evidence="4 6" id="KW-1133">Transmembrane helix</keyword>
<keyword evidence="3 6" id="KW-0812">Transmembrane</keyword>
<feature type="transmembrane region" description="Helical" evidence="6">
    <location>
        <begin position="223"/>
        <end position="244"/>
    </location>
</feature>
<accession>A0A9W6S5K4</accession>
<evidence type="ECO:0000256" key="3">
    <source>
        <dbReference type="ARBA" id="ARBA00022692"/>
    </source>
</evidence>
<dbReference type="Pfam" id="PF07690">
    <property type="entry name" value="MFS_1"/>
    <property type="match status" value="1"/>
</dbReference>
<sequence>MGYGSVFAVREFRALWAGELFSQVGDQFARVALAVLVYQRTSSALLTGLVYALTYIPSFIGGVLLGGLADRHPRREVVVTVDLLRAVLTGLMAIPGLPLPVLCVLLTAMTTLGGPFKGAQLALLADVLTGDRYVLALSIRHMTIQSAQVGGFLVGGVLAQAVSPSAGLGVDALSFGAAALLVRFGVHARPAPTGADVDGRPSGRRATGGGLVMVWRHPGLRSLTALSWLAGCYIVPEGIAAPYADAVGAGTAVTVGLIMASDPIGSVVGAFVFGRFVPEHARIRALGPIALLAGVPLALCALRPGLAVSALLFAMSGALATAYHMQIGASFVQFVPASSKAEALGAMSSGLITVQGLGALAGGGLSDLFGAANTVAIAGVAGILLGLSPARTWMREARAVRSPDAAEDIREEVIPMSRDQ</sequence>
<keyword evidence="2" id="KW-1003">Cell membrane</keyword>
<dbReference type="RefSeq" id="WP_285576637.1">
    <property type="nucleotide sequence ID" value="NZ_BSTK01000008.1"/>
</dbReference>
<dbReference type="GO" id="GO:0022857">
    <property type="term" value="F:transmembrane transporter activity"/>
    <property type="evidence" value="ECO:0007669"/>
    <property type="project" value="InterPro"/>
</dbReference>
<dbReference type="InterPro" id="IPR011701">
    <property type="entry name" value="MFS"/>
</dbReference>
<feature type="transmembrane region" description="Helical" evidence="6">
    <location>
        <begin position="285"/>
        <end position="304"/>
    </location>
</feature>
<evidence type="ECO:0000256" key="6">
    <source>
        <dbReference type="SAM" id="Phobius"/>
    </source>
</evidence>
<dbReference type="CDD" id="cd06173">
    <property type="entry name" value="MFS_MefA_like"/>
    <property type="match status" value="1"/>
</dbReference>
<dbReference type="PANTHER" id="PTHR23513:SF11">
    <property type="entry name" value="STAPHYLOFERRIN A TRANSPORTER"/>
    <property type="match status" value="1"/>
</dbReference>
<keyword evidence="5 6" id="KW-0472">Membrane</keyword>
<evidence type="ECO:0000256" key="2">
    <source>
        <dbReference type="ARBA" id="ARBA00022475"/>
    </source>
</evidence>
<dbReference type="EMBL" id="BSTK01000008">
    <property type="protein sequence ID" value="GLY87538.1"/>
    <property type="molecule type" value="Genomic_DNA"/>
</dbReference>
<feature type="transmembrane region" description="Helical" evidence="6">
    <location>
        <begin position="86"/>
        <end position="108"/>
    </location>
</feature>
<reference evidence="7" key="1">
    <citation type="submission" date="2023-03" db="EMBL/GenBank/DDBJ databases">
        <title>Actinoallomurus iriomotensis NBRC 103684.</title>
        <authorList>
            <person name="Ichikawa N."/>
            <person name="Sato H."/>
            <person name="Tonouchi N."/>
        </authorList>
    </citation>
    <scope>NUCLEOTIDE SEQUENCE</scope>
    <source>
        <strain evidence="7">NBRC 103684</strain>
    </source>
</reference>
<comment type="caution">
    <text evidence="7">The sequence shown here is derived from an EMBL/GenBank/DDBJ whole genome shotgun (WGS) entry which is preliminary data.</text>
</comment>
<dbReference type="SUPFAM" id="SSF103473">
    <property type="entry name" value="MFS general substrate transporter"/>
    <property type="match status" value="1"/>
</dbReference>
<dbReference type="AlphaFoldDB" id="A0A9W6S5K4"/>
<proteinExistence type="predicted"/>
<evidence type="ECO:0000256" key="5">
    <source>
        <dbReference type="ARBA" id="ARBA00023136"/>
    </source>
</evidence>
<dbReference type="PANTHER" id="PTHR23513">
    <property type="entry name" value="INTEGRAL MEMBRANE EFFLUX PROTEIN-RELATED"/>
    <property type="match status" value="1"/>
</dbReference>
<gene>
    <name evidence="7" type="ORF">Airi02_054670</name>
</gene>
<dbReference type="GO" id="GO:0005886">
    <property type="term" value="C:plasma membrane"/>
    <property type="evidence" value="ECO:0007669"/>
    <property type="project" value="UniProtKB-SubCell"/>
</dbReference>
<evidence type="ECO:0000313" key="8">
    <source>
        <dbReference type="Proteomes" id="UP001165074"/>
    </source>
</evidence>
<protein>
    <submittedName>
        <fullName evidence="7">MFS transporter</fullName>
    </submittedName>
</protein>
<dbReference type="InterPro" id="IPR036259">
    <property type="entry name" value="MFS_trans_sf"/>
</dbReference>
<evidence type="ECO:0000256" key="1">
    <source>
        <dbReference type="ARBA" id="ARBA00004651"/>
    </source>
</evidence>
<evidence type="ECO:0000313" key="7">
    <source>
        <dbReference type="EMBL" id="GLY87538.1"/>
    </source>
</evidence>
<feature type="transmembrane region" description="Helical" evidence="6">
    <location>
        <begin position="368"/>
        <end position="388"/>
    </location>
</feature>
<feature type="transmembrane region" description="Helical" evidence="6">
    <location>
        <begin position="250"/>
        <end position="273"/>
    </location>
</feature>
<name>A0A9W6S5K4_9ACTN</name>
<comment type="subcellular location">
    <subcellularLocation>
        <location evidence="1">Cell membrane</location>
        <topology evidence="1">Multi-pass membrane protein</topology>
    </subcellularLocation>
</comment>
<keyword evidence="8" id="KW-1185">Reference proteome</keyword>
<feature type="transmembrane region" description="Helical" evidence="6">
    <location>
        <begin position="45"/>
        <end position="66"/>
    </location>
</feature>
<dbReference type="Proteomes" id="UP001165074">
    <property type="component" value="Unassembled WGS sequence"/>
</dbReference>
<organism evidence="7 8">
    <name type="scientific">Actinoallomurus iriomotensis</name>
    <dbReference type="NCBI Taxonomy" id="478107"/>
    <lineage>
        <taxon>Bacteria</taxon>
        <taxon>Bacillati</taxon>
        <taxon>Actinomycetota</taxon>
        <taxon>Actinomycetes</taxon>
        <taxon>Streptosporangiales</taxon>
        <taxon>Thermomonosporaceae</taxon>
        <taxon>Actinoallomurus</taxon>
    </lineage>
</organism>
<evidence type="ECO:0000256" key="4">
    <source>
        <dbReference type="ARBA" id="ARBA00022989"/>
    </source>
</evidence>